<evidence type="ECO:0000256" key="1">
    <source>
        <dbReference type="ARBA" id="ARBA00004141"/>
    </source>
</evidence>
<comment type="caution">
    <text evidence="11">The sequence shown here is derived from an EMBL/GenBank/DDBJ whole genome shotgun (WGS) entry which is preliminary data.</text>
</comment>
<dbReference type="InterPro" id="IPR005828">
    <property type="entry name" value="MFS_sugar_transport-like"/>
</dbReference>
<evidence type="ECO:0000256" key="8">
    <source>
        <dbReference type="SAM" id="MobiDB-lite"/>
    </source>
</evidence>
<feature type="transmembrane region" description="Helical" evidence="9">
    <location>
        <begin position="134"/>
        <end position="151"/>
    </location>
</feature>
<dbReference type="Proteomes" id="UP001358417">
    <property type="component" value="Unassembled WGS sequence"/>
</dbReference>
<name>A0AAV9NGF0_9EURO</name>
<evidence type="ECO:0000256" key="4">
    <source>
        <dbReference type="ARBA" id="ARBA00022692"/>
    </source>
</evidence>
<dbReference type="InterPro" id="IPR036259">
    <property type="entry name" value="MFS_trans_sf"/>
</dbReference>
<dbReference type="InterPro" id="IPR005829">
    <property type="entry name" value="Sugar_transporter_CS"/>
</dbReference>
<feature type="region of interest" description="Disordered" evidence="8">
    <location>
        <begin position="445"/>
        <end position="470"/>
    </location>
</feature>
<feature type="transmembrane region" description="Helical" evidence="9">
    <location>
        <begin position="68"/>
        <end position="90"/>
    </location>
</feature>
<dbReference type="InterPro" id="IPR020846">
    <property type="entry name" value="MFS_dom"/>
</dbReference>
<keyword evidence="12" id="KW-1185">Reference proteome</keyword>
<evidence type="ECO:0000313" key="11">
    <source>
        <dbReference type="EMBL" id="KAK5056833.1"/>
    </source>
</evidence>
<evidence type="ECO:0000256" key="9">
    <source>
        <dbReference type="SAM" id="Phobius"/>
    </source>
</evidence>
<dbReference type="PROSITE" id="PS00216">
    <property type="entry name" value="SUGAR_TRANSPORT_1"/>
    <property type="match status" value="1"/>
</dbReference>
<evidence type="ECO:0000256" key="2">
    <source>
        <dbReference type="ARBA" id="ARBA00010992"/>
    </source>
</evidence>
<feature type="transmembrane region" description="Helical" evidence="9">
    <location>
        <begin position="314"/>
        <end position="334"/>
    </location>
</feature>
<feature type="transmembrane region" description="Helical" evidence="9">
    <location>
        <begin position="355"/>
        <end position="372"/>
    </location>
</feature>
<dbReference type="InterPro" id="IPR050360">
    <property type="entry name" value="MFS_Sugar_Transporters"/>
</dbReference>
<feature type="transmembrane region" description="Helical" evidence="9">
    <location>
        <begin position="260"/>
        <end position="277"/>
    </location>
</feature>
<keyword evidence="5 9" id="KW-1133">Transmembrane helix</keyword>
<feature type="domain" description="Major facilitator superfamily (MFS) profile" evidence="10">
    <location>
        <begin position="1"/>
        <end position="407"/>
    </location>
</feature>
<reference evidence="11 12" key="1">
    <citation type="submission" date="2023-08" db="EMBL/GenBank/DDBJ databases">
        <title>Black Yeasts Isolated from many extreme environments.</title>
        <authorList>
            <person name="Coleine C."/>
            <person name="Stajich J.E."/>
            <person name="Selbmann L."/>
        </authorList>
    </citation>
    <scope>NUCLEOTIDE SEQUENCE [LARGE SCALE GENOMIC DNA]</scope>
    <source>
        <strain evidence="11 12">CCFEE 5792</strain>
    </source>
</reference>
<dbReference type="EMBL" id="JAVRRD010000007">
    <property type="protein sequence ID" value="KAK5056833.1"/>
    <property type="molecule type" value="Genomic_DNA"/>
</dbReference>
<dbReference type="GO" id="GO:0016020">
    <property type="term" value="C:membrane"/>
    <property type="evidence" value="ECO:0007669"/>
    <property type="project" value="UniProtKB-SubCell"/>
</dbReference>
<evidence type="ECO:0000313" key="12">
    <source>
        <dbReference type="Proteomes" id="UP001358417"/>
    </source>
</evidence>
<protein>
    <recommendedName>
        <fullName evidence="10">Major facilitator superfamily (MFS) profile domain-containing protein</fullName>
    </recommendedName>
</protein>
<keyword evidence="3 7" id="KW-0813">Transport</keyword>
<evidence type="ECO:0000256" key="6">
    <source>
        <dbReference type="ARBA" id="ARBA00023136"/>
    </source>
</evidence>
<dbReference type="GO" id="GO:0005351">
    <property type="term" value="F:carbohydrate:proton symporter activity"/>
    <property type="evidence" value="ECO:0007669"/>
    <property type="project" value="TreeGrafter"/>
</dbReference>
<evidence type="ECO:0000256" key="3">
    <source>
        <dbReference type="ARBA" id="ARBA00022448"/>
    </source>
</evidence>
<organism evidence="11 12">
    <name type="scientific">Exophiala bonariae</name>
    <dbReference type="NCBI Taxonomy" id="1690606"/>
    <lineage>
        <taxon>Eukaryota</taxon>
        <taxon>Fungi</taxon>
        <taxon>Dikarya</taxon>
        <taxon>Ascomycota</taxon>
        <taxon>Pezizomycotina</taxon>
        <taxon>Eurotiomycetes</taxon>
        <taxon>Chaetothyriomycetidae</taxon>
        <taxon>Chaetothyriales</taxon>
        <taxon>Herpotrichiellaceae</taxon>
        <taxon>Exophiala</taxon>
    </lineage>
</organism>
<evidence type="ECO:0000256" key="7">
    <source>
        <dbReference type="RuleBase" id="RU003346"/>
    </source>
</evidence>
<dbReference type="PANTHER" id="PTHR48022:SF64">
    <property type="entry name" value="MAJOR FACILITATOR SUPERFAMILY (MFS) PROFILE DOMAIN-CONTAINING PROTEIN"/>
    <property type="match status" value="1"/>
</dbReference>
<comment type="subcellular location">
    <subcellularLocation>
        <location evidence="1">Membrane</location>
        <topology evidence="1">Multi-pass membrane protein</topology>
    </subcellularLocation>
</comment>
<keyword evidence="4 9" id="KW-0812">Transmembrane</keyword>
<keyword evidence="6 9" id="KW-0472">Membrane</keyword>
<feature type="transmembrane region" description="Helical" evidence="9">
    <location>
        <begin position="384"/>
        <end position="403"/>
    </location>
</feature>
<feature type="transmembrane region" description="Helical" evidence="9">
    <location>
        <begin position="12"/>
        <end position="31"/>
    </location>
</feature>
<dbReference type="Gene3D" id="1.20.1250.20">
    <property type="entry name" value="MFS general substrate transporter like domains"/>
    <property type="match status" value="1"/>
</dbReference>
<evidence type="ECO:0000256" key="5">
    <source>
        <dbReference type="ARBA" id="ARBA00022989"/>
    </source>
</evidence>
<sequence>MGTPTPSQLGLITAIYFIGVFCGGVPASIVTDRFGRKWGVTVGQILTVAGASFQAASRGRAQYMGARFVLGFGIAFNMCAAATLLSELAIPQFRGTLVSLFNPFWYVGSIIAAWTCFGTSHMPKTDAWGWRTPSLLQALCPTFVLCLIYWVPESPRWLVSRGRNAEAVAIIAKYHGTGNDDDPTTCAEISEIELALQQAREGIRWSALVTKKANRNRISVVIVMVLMCLWCGQNIITYYFSPILNSIGITGSTKQTGINGGINIVNLVSSILGAFLADRVGRRKLWMTSFAGMIVVGVPFTVLSAVYVQTRKTGAGYGVVVCLFLYDVAYNIACNPLLYSYATEIMPFFMRARGLAVKTLVGQIALIINMYVNPIALAAIGYHYYIFFIGLNCFWLILIFFFFPETKGYSLEQLAVLFDDGVDTGRGGPDGQGATDRSIVAAVDDKSQSIVEVQSSESQTSSEMDEKHLN</sequence>
<gene>
    <name evidence="11" type="ORF">LTR84_012365</name>
</gene>
<dbReference type="PANTHER" id="PTHR48022">
    <property type="entry name" value="PLASTIDIC GLUCOSE TRANSPORTER 4"/>
    <property type="match status" value="1"/>
</dbReference>
<dbReference type="GeneID" id="89980512"/>
<dbReference type="RefSeq" id="XP_064708549.1">
    <property type="nucleotide sequence ID" value="XM_064855889.1"/>
</dbReference>
<dbReference type="Pfam" id="PF00083">
    <property type="entry name" value="Sugar_tr"/>
    <property type="match status" value="1"/>
</dbReference>
<dbReference type="FunFam" id="1.20.1250.20:FF:000134">
    <property type="entry name" value="MFS sugar transporter protein"/>
    <property type="match status" value="1"/>
</dbReference>
<proteinExistence type="inferred from homology"/>
<feature type="transmembrane region" description="Helical" evidence="9">
    <location>
        <begin position="97"/>
        <end position="114"/>
    </location>
</feature>
<dbReference type="AlphaFoldDB" id="A0AAV9NGF0"/>
<feature type="transmembrane region" description="Helical" evidence="9">
    <location>
        <begin position="289"/>
        <end position="308"/>
    </location>
</feature>
<dbReference type="InterPro" id="IPR003663">
    <property type="entry name" value="Sugar/inositol_transpt"/>
</dbReference>
<dbReference type="PROSITE" id="PS50850">
    <property type="entry name" value="MFS"/>
    <property type="match status" value="1"/>
</dbReference>
<dbReference type="NCBIfam" id="TIGR00879">
    <property type="entry name" value="SP"/>
    <property type="match status" value="1"/>
</dbReference>
<comment type="similarity">
    <text evidence="2 7">Belongs to the major facilitator superfamily. Sugar transporter (TC 2.A.1.1) family.</text>
</comment>
<dbReference type="SUPFAM" id="SSF103473">
    <property type="entry name" value="MFS general substrate transporter"/>
    <property type="match status" value="1"/>
</dbReference>
<accession>A0AAV9NGF0</accession>
<feature type="compositionally biased region" description="Low complexity" evidence="8">
    <location>
        <begin position="448"/>
        <end position="462"/>
    </location>
</feature>
<feature type="transmembrane region" description="Helical" evidence="9">
    <location>
        <begin position="218"/>
        <end position="240"/>
    </location>
</feature>
<evidence type="ECO:0000259" key="10">
    <source>
        <dbReference type="PROSITE" id="PS50850"/>
    </source>
</evidence>